<name>A0ABU9L5S4_9FLAO</name>
<evidence type="ECO:0000313" key="3">
    <source>
        <dbReference type="Proteomes" id="UP001474120"/>
    </source>
</evidence>
<dbReference type="RefSeq" id="WP_342161453.1">
    <property type="nucleotide sequence ID" value="NZ_JBCDNA010000003.1"/>
</dbReference>
<keyword evidence="1" id="KW-0472">Membrane</keyword>
<feature type="transmembrane region" description="Helical" evidence="1">
    <location>
        <begin position="93"/>
        <end position="115"/>
    </location>
</feature>
<comment type="caution">
    <text evidence="2">The sequence shown here is derived from an EMBL/GenBank/DDBJ whole genome shotgun (WGS) entry which is preliminary data.</text>
</comment>
<keyword evidence="1" id="KW-0812">Transmembrane</keyword>
<organism evidence="2 3">
    <name type="scientific">Lutimonas vermicola</name>
    <dbReference type="NCBI Taxonomy" id="414288"/>
    <lineage>
        <taxon>Bacteria</taxon>
        <taxon>Pseudomonadati</taxon>
        <taxon>Bacteroidota</taxon>
        <taxon>Flavobacteriia</taxon>
        <taxon>Flavobacteriales</taxon>
        <taxon>Flavobacteriaceae</taxon>
        <taxon>Lutimonas</taxon>
    </lineage>
</organism>
<proteinExistence type="predicted"/>
<feature type="transmembrane region" description="Helical" evidence="1">
    <location>
        <begin position="127"/>
        <end position="146"/>
    </location>
</feature>
<dbReference type="Proteomes" id="UP001474120">
    <property type="component" value="Unassembled WGS sequence"/>
</dbReference>
<accession>A0ABU9L5S4</accession>
<keyword evidence="3" id="KW-1185">Reference proteome</keyword>
<reference evidence="2 3" key="1">
    <citation type="submission" date="2024-04" db="EMBL/GenBank/DDBJ databases">
        <title>whole genome sequencing of Lutimonas vermicola strain IMCC1616.</title>
        <authorList>
            <person name="Bae S.S."/>
        </authorList>
    </citation>
    <scope>NUCLEOTIDE SEQUENCE [LARGE SCALE GENOMIC DNA]</scope>
    <source>
        <strain evidence="2 3">IMCC1616</strain>
    </source>
</reference>
<sequence>MNQPIHDDELNRILLKPRFKFKFKESEQHILDSFKEKLSEDTCIYTGKVVDHHVIIDVPAEQEYFWSPQLHVEIEKEGDFTIVKGILGPKPKIWTFFMFLHFIVAIAFFVFFVIFYSRWSLGQDYELTMIMCLLMPVVWVALYFFGQLGKKFGYKQMVGLHELLEQAVKNFKDYND</sequence>
<protein>
    <submittedName>
        <fullName evidence="2">GTP-binding protein</fullName>
    </submittedName>
</protein>
<dbReference type="EMBL" id="JBCDNA010000003">
    <property type="protein sequence ID" value="MEL4457290.1"/>
    <property type="molecule type" value="Genomic_DNA"/>
</dbReference>
<gene>
    <name evidence="2" type="ORF">AABB81_15390</name>
</gene>
<evidence type="ECO:0000256" key="1">
    <source>
        <dbReference type="SAM" id="Phobius"/>
    </source>
</evidence>
<evidence type="ECO:0000313" key="2">
    <source>
        <dbReference type="EMBL" id="MEL4457290.1"/>
    </source>
</evidence>
<keyword evidence="1" id="KW-1133">Transmembrane helix</keyword>